<feature type="binding site" evidence="5">
    <location>
        <position position="32"/>
    </location>
    <ligand>
        <name>S-adenosyl-L-methionine</name>
        <dbReference type="ChEBI" id="CHEBI:59789"/>
    </ligand>
</feature>
<dbReference type="CDD" id="cd02440">
    <property type="entry name" value="AdoMet_MTases"/>
    <property type="match status" value="1"/>
</dbReference>
<reference evidence="7 8" key="1">
    <citation type="submission" date="2020-07" db="EMBL/GenBank/DDBJ databases">
        <title>Genomic Encyclopedia of Type Strains, Phase IV (KMG-IV): sequencing the most valuable type-strain genomes for metagenomic binning, comparative biology and taxonomic classification.</title>
        <authorList>
            <person name="Goeker M."/>
        </authorList>
    </citation>
    <scope>NUCLEOTIDE SEQUENCE [LARGE SCALE GENOMIC DNA]</scope>
    <source>
        <strain evidence="7 8">DSM 17721</strain>
    </source>
</reference>
<dbReference type="GO" id="GO:1901052">
    <property type="term" value="P:sarcosine metabolic process"/>
    <property type="evidence" value="ECO:0007669"/>
    <property type="project" value="TreeGrafter"/>
</dbReference>
<sequence length="261" mass="30414">MERDKNNNDGMEKIKNTDHYKAQYQKDFVDKWDELIDWEGRAEGEGAFFINLLKNKGKNKILDLATGTGYHSVTLMSAGFEVHSADGSTEMLHKAWENGRKRNLVLRTIQADWRWLTRDIKERYDAVICLGNSFTHLFAEPDRRKALAEFYAVLKSDGILIIDQRNYDNMLETGYSSKHKYYYAGDRVKAEPVHISDDLVIFEYCFPDQSSYKLNMYPLRKDYCCGLLRGAGFQKITTYGDFQKDYGIKQTDFFIHVAEKQ</sequence>
<gene>
    <name evidence="7" type="ORF">HNR65_002446</name>
</gene>
<evidence type="ECO:0000256" key="3">
    <source>
        <dbReference type="ARBA" id="ARBA00022691"/>
    </source>
</evidence>
<dbReference type="InterPro" id="IPR014369">
    <property type="entry name" value="Gly/Sar_N_MeTrfase"/>
</dbReference>
<dbReference type="GO" id="GO:0046500">
    <property type="term" value="P:S-adenosylmethionine metabolic process"/>
    <property type="evidence" value="ECO:0007669"/>
    <property type="project" value="TreeGrafter"/>
</dbReference>
<dbReference type="GO" id="GO:0016594">
    <property type="term" value="F:glycine binding"/>
    <property type="evidence" value="ECO:0007669"/>
    <property type="project" value="TreeGrafter"/>
</dbReference>
<dbReference type="InterPro" id="IPR029063">
    <property type="entry name" value="SAM-dependent_MTases_sf"/>
</dbReference>
<feature type="binding site" evidence="5">
    <location>
        <position position="86"/>
    </location>
    <ligand>
        <name>S-adenosyl-L-methionine</name>
        <dbReference type="ChEBI" id="CHEBI:59789"/>
    </ligand>
</feature>
<evidence type="ECO:0000256" key="1">
    <source>
        <dbReference type="ARBA" id="ARBA00022603"/>
    </source>
</evidence>
<feature type="domain" description="Methyltransferase" evidence="6">
    <location>
        <begin position="61"/>
        <end position="158"/>
    </location>
</feature>
<accession>A0A7W0CAC1</accession>
<dbReference type="AlphaFoldDB" id="A0A7W0CAC1"/>
<feature type="binding site" evidence="5">
    <location>
        <position position="24"/>
    </location>
    <ligand>
        <name>S-adenosyl-L-methionine</name>
        <dbReference type="ChEBI" id="CHEBI:59789"/>
    </ligand>
</feature>
<dbReference type="PROSITE" id="PS51600">
    <property type="entry name" value="SAM_GNMT"/>
    <property type="match status" value="1"/>
</dbReference>
<dbReference type="EMBL" id="JACDUS010000007">
    <property type="protein sequence ID" value="MBA2882105.1"/>
    <property type="molecule type" value="Genomic_DNA"/>
</dbReference>
<evidence type="ECO:0000259" key="6">
    <source>
        <dbReference type="Pfam" id="PF13649"/>
    </source>
</evidence>
<dbReference type="Pfam" id="PF13649">
    <property type="entry name" value="Methyltransf_25"/>
    <property type="match status" value="1"/>
</dbReference>
<evidence type="ECO:0000256" key="5">
    <source>
        <dbReference type="PIRSR" id="PIRSR000385-2"/>
    </source>
</evidence>
<evidence type="ECO:0000313" key="7">
    <source>
        <dbReference type="EMBL" id="MBA2882105.1"/>
    </source>
</evidence>
<dbReference type="GO" id="GO:0042802">
    <property type="term" value="F:identical protein binding"/>
    <property type="evidence" value="ECO:0007669"/>
    <property type="project" value="TreeGrafter"/>
</dbReference>
<comment type="similarity">
    <text evidence="4">Belongs to the class I-like SAM-binding methyltransferase superfamily. Glycine N-methyltransferase family.</text>
</comment>
<dbReference type="GO" id="GO:0005829">
    <property type="term" value="C:cytosol"/>
    <property type="evidence" value="ECO:0007669"/>
    <property type="project" value="TreeGrafter"/>
</dbReference>
<feature type="binding site" evidence="5">
    <location>
        <begin position="112"/>
        <end position="113"/>
    </location>
    <ligand>
        <name>S-adenosyl-L-methionine</name>
        <dbReference type="ChEBI" id="CHEBI:59789"/>
    </ligand>
</feature>
<keyword evidence="2 4" id="KW-0808">Transferase</keyword>
<dbReference type="PANTHER" id="PTHR16458:SF2">
    <property type="entry name" value="GLYCINE N-METHYLTRANSFERASE"/>
    <property type="match status" value="1"/>
</dbReference>
<dbReference type="GO" id="GO:0032259">
    <property type="term" value="P:methylation"/>
    <property type="evidence" value="ECO:0007669"/>
    <property type="project" value="UniProtKB-KW"/>
</dbReference>
<keyword evidence="1 4" id="KW-0489">Methyltransferase</keyword>
<feature type="binding site" evidence="5">
    <location>
        <position position="65"/>
    </location>
    <ligand>
        <name>S-adenosyl-L-methionine</name>
        <dbReference type="ChEBI" id="CHEBI:59789"/>
    </ligand>
</feature>
<dbReference type="SUPFAM" id="SSF53335">
    <property type="entry name" value="S-adenosyl-L-methionine-dependent methyltransferases"/>
    <property type="match status" value="1"/>
</dbReference>
<comment type="caution">
    <text evidence="7">The sequence shown here is derived from an EMBL/GenBank/DDBJ whole genome shotgun (WGS) entry which is preliminary data.</text>
</comment>
<dbReference type="PANTHER" id="PTHR16458">
    <property type="entry name" value="GLYCINE N-METHYLTRANSFERASE"/>
    <property type="match status" value="1"/>
</dbReference>
<dbReference type="RefSeq" id="WP_181551760.1">
    <property type="nucleotide sequence ID" value="NZ_JACDUS010000007.1"/>
</dbReference>
<dbReference type="GO" id="GO:0006730">
    <property type="term" value="P:one-carbon metabolic process"/>
    <property type="evidence" value="ECO:0007669"/>
    <property type="project" value="TreeGrafter"/>
</dbReference>
<dbReference type="Proteomes" id="UP000525298">
    <property type="component" value="Unassembled WGS sequence"/>
</dbReference>
<keyword evidence="8" id="KW-1185">Reference proteome</keyword>
<dbReference type="GO" id="GO:1904047">
    <property type="term" value="F:S-adenosyl-L-methionine binding"/>
    <property type="evidence" value="ECO:0007669"/>
    <property type="project" value="TreeGrafter"/>
</dbReference>
<keyword evidence="3 4" id="KW-0949">S-adenosyl-L-methionine</keyword>
<dbReference type="GO" id="GO:0046498">
    <property type="term" value="P:S-adenosylhomocysteine metabolic process"/>
    <property type="evidence" value="ECO:0007669"/>
    <property type="project" value="TreeGrafter"/>
</dbReference>
<feature type="binding site" evidence="5">
    <location>
        <position position="130"/>
    </location>
    <ligand>
        <name>S-adenosyl-L-methionine</name>
        <dbReference type="ChEBI" id="CHEBI:59789"/>
    </ligand>
</feature>
<protein>
    <submittedName>
        <fullName evidence="7">SAM-dependent methyltransferase</fullName>
    </submittedName>
</protein>
<evidence type="ECO:0000256" key="4">
    <source>
        <dbReference type="PIRNR" id="PIRNR000385"/>
    </source>
</evidence>
<dbReference type="GO" id="GO:0017174">
    <property type="term" value="F:glycine N-methyltransferase activity"/>
    <property type="evidence" value="ECO:0007669"/>
    <property type="project" value="InterPro"/>
</dbReference>
<dbReference type="PIRSF" id="PIRSF000385">
    <property type="entry name" value="Gly_N-mtase"/>
    <property type="match status" value="1"/>
</dbReference>
<proteinExistence type="inferred from homology"/>
<evidence type="ECO:0000256" key="2">
    <source>
        <dbReference type="ARBA" id="ARBA00022679"/>
    </source>
</evidence>
<dbReference type="GO" id="GO:0051289">
    <property type="term" value="P:protein homotetramerization"/>
    <property type="evidence" value="ECO:0007669"/>
    <property type="project" value="TreeGrafter"/>
</dbReference>
<dbReference type="Gene3D" id="3.30.46.10">
    <property type="entry name" value="Glycine N-methyltransferase, chain A, domain 1"/>
    <property type="match status" value="1"/>
</dbReference>
<organism evidence="7 8">
    <name type="scientific">Desulfosalsimonas propionicica</name>
    <dbReference type="NCBI Taxonomy" id="332175"/>
    <lineage>
        <taxon>Bacteria</taxon>
        <taxon>Pseudomonadati</taxon>
        <taxon>Thermodesulfobacteriota</taxon>
        <taxon>Desulfobacteria</taxon>
        <taxon>Desulfobacterales</taxon>
        <taxon>Desulfosalsimonadaceae</taxon>
        <taxon>Desulfosalsimonas</taxon>
    </lineage>
</organism>
<name>A0A7W0CAC1_9BACT</name>
<dbReference type="InterPro" id="IPR041698">
    <property type="entry name" value="Methyltransf_25"/>
</dbReference>
<feature type="binding site" evidence="5">
    <location>
        <position position="41"/>
    </location>
    <ligand>
        <name>S-adenosyl-L-methionine</name>
        <dbReference type="ChEBI" id="CHEBI:59789"/>
    </ligand>
</feature>
<evidence type="ECO:0000313" key="8">
    <source>
        <dbReference type="Proteomes" id="UP000525298"/>
    </source>
</evidence>
<dbReference type="GO" id="GO:0006111">
    <property type="term" value="P:regulation of gluconeogenesis"/>
    <property type="evidence" value="ECO:0007669"/>
    <property type="project" value="TreeGrafter"/>
</dbReference>
<dbReference type="Gene3D" id="3.40.50.150">
    <property type="entry name" value="Vaccinia Virus protein VP39"/>
    <property type="match status" value="1"/>
</dbReference>